<keyword evidence="8" id="KW-1185">Reference proteome</keyword>
<evidence type="ECO:0000256" key="1">
    <source>
        <dbReference type="ARBA" id="ARBA00003502"/>
    </source>
</evidence>
<dbReference type="RefSeq" id="WP_057850500.1">
    <property type="nucleotide sequence ID" value="NZ_LLXX01000076.1"/>
</dbReference>
<dbReference type="CDD" id="cd08432">
    <property type="entry name" value="PBP2_GcdR_TrpI_HvrB_AmpR_like"/>
    <property type="match status" value="1"/>
</dbReference>
<dbReference type="GO" id="GO:0003700">
    <property type="term" value="F:DNA-binding transcription factor activity"/>
    <property type="evidence" value="ECO:0007669"/>
    <property type="project" value="InterPro"/>
</dbReference>
<dbReference type="PRINTS" id="PR00039">
    <property type="entry name" value="HTHLYSR"/>
</dbReference>
<reference evidence="7 8" key="1">
    <citation type="submission" date="2014-03" db="EMBL/GenBank/DDBJ databases">
        <title>Bradyrhizobium valentinum sp. nov., isolated from effective nodules of Lupinus mariae-josephae, a lupine endemic of basic-lime soils in Eastern Spain.</title>
        <authorList>
            <person name="Duran D."/>
            <person name="Rey L."/>
            <person name="Navarro A."/>
            <person name="Busquets A."/>
            <person name="Imperial J."/>
            <person name="Ruiz-Argueso T."/>
        </authorList>
    </citation>
    <scope>NUCLEOTIDE SEQUENCE [LARGE SCALE GENOMIC DNA]</scope>
    <source>
        <strain evidence="7 8">LmjM3</strain>
    </source>
</reference>
<dbReference type="STRING" id="1518501.CQ10_07095"/>
<keyword evidence="4" id="KW-0238">DNA-binding</keyword>
<keyword evidence="5" id="KW-0804">Transcription</keyword>
<dbReference type="OrthoDB" id="9793571at2"/>
<name>A0A0R3LSB0_9BRAD</name>
<evidence type="ECO:0000256" key="5">
    <source>
        <dbReference type="ARBA" id="ARBA00023163"/>
    </source>
</evidence>
<proteinExistence type="inferred from homology"/>
<comment type="function">
    <text evidence="1">NodD regulates the expression of the nodABCFE genes which encode other nodulation proteins. NodD is also a negative regulator of its own expression. Binds flavonoids as inducers.</text>
</comment>
<dbReference type="InterPro" id="IPR058163">
    <property type="entry name" value="LysR-type_TF_proteobact-type"/>
</dbReference>
<dbReference type="InterPro" id="IPR036388">
    <property type="entry name" value="WH-like_DNA-bd_sf"/>
</dbReference>
<evidence type="ECO:0000313" key="7">
    <source>
        <dbReference type="EMBL" id="KRR08559.1"/>
    </source>
</evidence>
<accession>A0A0R3LSB0</accession>
<protein>
    <submittedName>
        <fullName evidence="7">LysR family transcriptional regulator</fullName>
    </submittedName>
</protein>
<evidence type="ECO:0000256" key="3">
    <source>
        <dbReference type="ARBA" id="ARBA00023015"/>
    </source>
</evidence>
<dbReference type="SUPFAM" id="SSF46785">
    <property type="entry name" value="Winged helix' DNA-binding domain"/>
    <property type="match status" value="1"/>
</dbReference>
<dbReference type="InterPro" id="IPR005119">
    <property type="entry name" value="LysR_subst-bd"/>
</dbReference>
<sequence>MRRLPPLTGLRAFEAAARHLSFKRAADELHVTPTAISHQVRQLEEAIGVSLFERRTRQVALTAEGLILLPVLRDGFDSFARVIDGLSRTQRRTAVTLSATPAFTAKWLVPRIAAFRKARPDIDLTLLASLEVVGLGSGAADLALRYGPGPYPDLVAEPLTVDRFAPVASPRLGIKKTSDLRSATLLHFDWYRRDSRNPTWRRWLKIAGIDGIDARAGLRFSDETHAIQATVAGAGIALHSLLLVSDELAQGTLVVPFGPELEGFALHLVRDRNRPLTEPIEAVQAWLRAQFTAAPQ</sequence>
<dbReference type="GO" id="GO:0006351">
    <property type="term" value="P:DNA-templated transcription"/>
    <property type="evidence" value="ECO:0007669"/>
    <property type="project" value="TreeGrafter"/>
</dbReference>
<dbReference type="Pfam" id="PF00126">
    <property type="entry name" value="HTH_1"/>
    <property type="match status" value="1"/>
</dbReference>
<feature type="domain" description="HTH lysR-type" evidence="6">
    <location>
        <begin position="5"/>
        <end position="62"/>
    </location>
</feature>
<evidence type="ECO:0000256" key="2">
    <source>
        <dbReference type="ARBA" id="ARBA00009437"/>
    </source>
</evidence>
<keyword evidence="3" id="KW-0805">Transcription regulation</keyword>
<evidence type="ECO:0000313" key="8">
    <source>
        <dbReference type="Proteomes" id="UP000051913"/>
    </source>
</evidence>
<dbReference type="AlphaFoldDB" id="A0A0R3LSB0"/>
<dbReference type="Gene3D" id="3.40.190.10">
    <property type="entry name" value="Periplasmic binding protein-like II"/>
    <property type="match status" value="2"/>
</dbReference>
<dbReference type="Gene3D" id="1.10.10.10">
    <property type="entry name" value="Winged helix-like DNA-binding domain superfamily/Winged helix DNA-binding domain"/>
    <property type="match status" value="1"/>
</dbReference>
<organism evidence="7 8">
    <name type="scientific">Bradyrhizobium valentinum</name>
    <dbReference type="NCBI Taxonomy" id="1518501"/>
    <lineage>
        <taxon>Bacteria</taxon>
        <taxon>Pseudomonadati</taxon>
        <taxon>Pseudomonadota</taxon>
        <taxon>Alphaproteobacteria</taxon>
        <taxon>Hyphomicrobiales</taxon>
        <taxon>Nitrobacteraceae</taxon>
        <taxon>Bradyrhizobium</taxon>
    </lineage>
</organism>
<dbReference type="PROSITE" id="PS50931">
    <property type="entry name" value="HTH_LYSR"/>
    <property type="match status" value="1"/>
</dbReference>
<dbReference type="FunFam" id="1.10.10.10:FF:000038">
    <property type="entry name" value="Glycine cleavage system transcriptional activator"/>
    <property type="match status" value="1"/>
</dbReference>
<dbReference type="EMBL" id="LLXX01000076">
    <property type="protein sequence ID" value="KRR08559.1"/>
    <property type="molecule type" value="Genomic_DNA"/>
</dbReference>
<dbReference type="InterPro" id="IPR000847">
    <property type="entry name" value="LysR_HTH_N"/>
</dbReference>
<comment type="caution">
    <text evidence="7">The sequence shown here is derived from an EMBL/GenBank/DDBJ whole genome shotgun (WGS) entry which is preliminary data.</text>
</comment>
<gene>
    <name evidence="7" type="ORF">CP49_19575</name>
</gene>
<evidence type="ECO:0000259" key="6">
    <source>
        <dbReference type="PROSITE" id="PS50931"/>
    </source>
</evidence>
<evidence type="ECO:0000256" key="4">
    <source>
        <dbReference type="ARBA" id="ARBA00023125"/>
    </source>
</evidence>
<dbReference type="GO" id="GO:0043565">
    <property type="term" value="F:sequence-specific DNA binding"/>
    <property type="evidence" value="ECO:0007669"/>
    <property type="project" value="TreeGrafter"/>
</dbReference>
<dbReference type="SUPFAM" id="SSF53850">
    <property type="entry name" value="Periplasmic binding protein-like II"/>
    <property type="match status" value="1"/>
</dbReference>
<comment type="similarity">
    <text evidence="2">Belongs to the LysR transcriptional regulatory family.</text>
</comment>
<dbReference type="InterPro" id="IPR036390">
    <property type="entry name" value="WH_DNA-bd_sf"/>
</dbReference>
<dbReference type="Pfam" id="PF03466">
    <property type="entry name" value="LysR_substrate"/>
    <property type="match status" value="1"/>
</dbReference>
<dbReference type="PANTHER" id="PTHR30537">
    <property type="entry name" value="HTH-TYPE TRANSCRIPTIONAL REGULATOR"/>
    <property type="match status" value="1"/>
</dbReference>
<dbReference type="Proteomes" id="UP000051913">
    <property type="component" value="Unassembled WGS sequence"/>
</dbReference>
<dbReference type="PANTHER" id="PTHR30537:SF26">
    <property type="entry name" value="GLYCINE CLEAVAGE SYSTEM TRANSCRIPTIONAL ACTIVATOR"/>
    <property type="match status" value="1"/>
</dbReference>